<dbReference type="HAMAP" id="MF_00713">
    <property type="entry name" value="GcvPB"/>
    <property type="match status" value="1"/>
</dbReference>
<dbReference type="GO" id="GO:0005829">
    <property type="term" value="C:cytosol"/>
    <property type="evidence" value="ECO:0007669"/>
    <property type="project" value="TreeGrafter"/>
</dbReference>
<dbReference type="GO" id="GO:0016594">
    <property type="term" value="F:glycine binding"/>
    <property type="evidence" value="ECO:0007669"/>
    <property type="project" value="TreeGrafter"/>
</dbReference>
<dbReference type="Gene3D" id="3.40.640.10">
    <property type="entry name" value="Type I PLP-dependent aspartate aminotransferase-like (Major domain)"/>
    <property type="match status" value="1"/>
</dbReference>
<proteinExistence type="inferred from homology"/>
<dbReference type="InterPro" id="IPR049316">
    <property type="entry name" value="GDC-P_C"/>
</dbReference>
<dbReference type="Proteomes" id="UP000623678">
    <property type="component" value="Unassembled WGS sequence"/>
</dbReference>
<dbReference type="EC" id="1.4.4.2" evidence="5"/>
<comment type="similarity">
    <text evidence="5">Belongs to the GcvP family. C-terminal subunit subfamily.</text>
</comment>
<dbReference type="InterPro" id="IPR020581">
    <property type="entry name" value="GDC_P"/>
</dbReference>
<dbReference type="InterPro" id="IPR023012">
    <property type="entry name" value="GcvPB"/>
</dbReference>
<keyword evidence="8" id="KW-1185">Reference proteome</keyword>
<dbReference type="GO" id="GO:0030170">
    <property type="term" value="F:pyridoxal phosphate binding"/>
    <property type="evidence" value="ECO:0007669"/>
    <property type="project" value="TreeGrafter"/>
</dbReference>
<name>A0A926EMX3_9FIRM</name>
<dbReference type="EMBL" id="JACRTD010000011">
    <property type="protein sequence ID" value="MBC8586428.1"/>
    <property type="molecule type" value="Genomic_DNA"/>
</dbReference>
<dbReference type="GO" id="GO:0005960">
    <property type="term" value="C:glycine cleavage complex"/>
    <property type="evidence" value="ECO:0007669"/>
    <property type="project" value="TreeGrafter"/>
</dbReference>
<evidence type="ECO:0000256" key="2">
    <source>
        <dbReference type="ARBA" id="ARBA00022898"/>
    </source>
</evidence>
<sequence length="477" mass="51533">MKLIFERSQEGRGCSILPACDVPEVDCSPEISRKAPLHLPQIAEVDISRHYTELMKQTHGVNDGFYPLGSCTMKYNPKINEEIAALPGFSKIHPLQPSHTAQGCLEVLGLAEKYLCEITGMDHMTFQPAAGAHGEFTGLLLIKAYHKSRGDTARTKIIVPDSAHGTNPASAVMAGFTVVNIPSGEDGCVDLEKLRQAVGEDTAGLMLTNPNTVGIFDKNILEITKTVHDAGGLNYYDGANLNAVMGVVRPGDMGFDVVHLNLHKTFSTPHGGGPGSGPVGCKELLSAFLPSGHVSCEEDGTYGFDAPSPRSIGSVKNFYGNFLVVVKALTYILTLGREGIKEAAQNAVLNANYLMARLSDLYDMPYAGPCMHEFVMSLEPLKKEKGVTAMDIAKALLDHGIHPPTMYFPLIVHEALMAEPTETESIDTLDGAAQTFREIYQQALDNPQSLHDAPVSTPVRRLDEVGAARNPKPTYSF</sequence>
<dbReference type="SUPFAM" id="SSF53383">
    <property type="entry name" value="PLP-dependent transferases"/>
    <property type="match status" value="1"/>
</dbReference>
<dbReference type="FunFam" id="3.90.1150.10:FF:000014">
    <property type="entry name" value="Probable glycine dehydrogenase (decarboxylating) subunit 2"/>
    <property type="match status" value="1"/>
</dbReference>
<comment type="catalytic activity">
    <reaction evidence="4 5">
        <text>N(6)-[(R)-lipoyl]-L-lysyl-[glycine-cleavage complex H protein] + glycine + H(+) = N(6)-[(R)-S(8)-aminomethyldihydrolipoyl]-L-lysyl-[glycine-cleavage complex H protein] + CO2</text>
        <dbReference type="Rhea" id="RHEA:24304"/>
        <dbReference type="Rhea" id="RHEA-COMP:10494"/>
        <dbReference type="Rhea" id="RHEA-COMP:10495"/>
        <dbReference type="ChEBI" id="CHEBI:15378"/>
        <dbReference type="ChEBI" id="CHEBI:16526"/>
        <dbReference type="ChEBI" id="CHEBI:57305"/>
        <dbReference type="ChEBI" id="CHEBI:83099"/>
        <dbReference type="ChEBI" id="CHEBI:83143"/>
        <dbReference type="EC" id="1.4.4.2"/>
    </reaction>
</comment>
<feature type="domain" description="Glycine dehydrogenase C-terminal" evidence="6">
    <location>
        <begin position="343"/>
        <end position="442"/>
    </location>
</feature>
<dbReference type="PANTHER" id="PTHR11773:SF1">
    <property type="entry name" value="GLYCINE DEHYDROGENASE (DECARBOXYLATING), MITOCHONDRIAL"/>
    <property type="match status" value="1"/>
</dbReference>
<comment type="function">
    <text evidence="1 5">The glycine cleavage system catalyzes the degradation of glycine. The P protein binds the alpha-amino group of glycine through its pyridoxal phosphate cofactor; CO(2) is released and the remaining methylamine moiety is then transferred to the lipoamide cofactor of the H protein.</text>
</comment>
<dbReference type="InterPro" id="IPR015422">
    <property type="entry name" value="PyrdxlP-dep_Trfase_small"/>
</dbReference>
<accession>A0A926EMX3</accession>
<protein>
    <recommendedName>
        <fullName evidence="5">Probable glycine dehydrogenase (decarboxylating) subunit 2</fullName>
        <ecNumber evidence="5">1.4.4.2</ecNumber>
    </recommendedName>
    <alternativeName>
        <fullName evidence="5">Glycine cleavage system P-protein subunit 2</fullName>
    </alternativeName>
    <alternativeName>
        <fullName evidence="5">Glycine decarboxylase subunit 2</fullName>
    </alternativeName>
    <alternativeName>
        <fullName evidence="5">Glycine dehydrogenase (aminomethyl-transferring) subunit 2</fullName>
    </alternativeName>
</protein>
<comment type="cofactor">
    <cofactor evidence="5">
        <name>pyridoxal 5'-phosphate</name>
        <dbReference type="ChEBI" id="CHEBI:597326"/>
    </cofactor>
</comment>
<reference evidence="7" key="1">
    <citation type="submission" date="2020-08" db="EMBL/GenBank/DDBJ databases">
        <title>Genome public.</title>
        <authorList>
            <person name="Liu C."/>
            <person name="Sun Q."/>
        </authorList>
    </citation>
    <scope>NUCLEOTIDE SEQUENCE</scope>
    <source>
        <strain evidence="7">NSJ-64</strain>
    </source>
</reference>
<dbReference type="GO" id="GO:0019464">
    <property type="term" value="P:glycine decarboxylation via glycine cleavage system"/>
    <property type="evidence" value="ECO:0007669"/>
    <property type="project" value="UniProtKB-UniRule"/>
</dbReference>
<keyword evidence="3 5" id="KW-0560">Oxidoreductase</keyword>
<evidence type="ECO:0000313" key="8">
    <source>
        <dbReference type="Proteomes" id="UP000623678"/>
    </source>
</evidence>
<dbReference type="InterPro" id="IPR015421">
    <property type="entry name" value="PyrdxlP-dep_Trfase_major"/>
</dbReference>
<comment type="caution">
    <text evidence="7">The sequence shown here is derived from an EMBL/GenBank/DDBJ whole genome shotgun (WGS) entry which is preliminary data.</text>
</comment>
<dbReference type="NCBIfam" id="NF003346">
    <property type="entry name" value="PRK04366.1"/>
    <property type="match status" value="1"/>
</dbReference>
<dbReference type="Gene3D" id="3.90.1150.10">
    <property type="entry name" value="Aspartate Aminotransferase, domain 1"/>
    <property type="match status" value="1"/>
</dbReference>
<evidence type="ECO:0000313" key="7">
    <source>
        <dbReference type="EMBL" id="MBC8586428.1"/>
    </source>
</evidence>
<feature type="modified residue" description="N6-(pyridoxal phosphate)lysine" evidence="5">
    <location>
        <position position="264"/>
    </location>
</feature>
<dbReference type="GO" id="GO:0004375">
    <property type="term" value="F:glycine dehydrogenase (decarboxylating) activity"/>
    <property type="evidence" value="ECO:0007669"/>
    <property type="project" value="UniProtKB-EC"/>
</dbReference>
<gene>
    <name evidence="5 7" type="primary">gcvPB</name>
    <name evidence="7" type="ORF">H8705_12635</name>
</gene>
<dbReference type="Pfam" id="PF21478">
    <property type="entry name" value="GcvP2_C"/>
    <property type="match status" value="1"/>
</dbReference>
<comment type="subunit">
    <text evidence="5">The glycine cleavage system is composed of four proteins: P, T, L and H. In this organism, the P 'protein' is a heterodimer of two subunits.</text>
</comment>
<dbReference type="FunFam" id="3.40.640.10:FF:000224">
    <property type="entry name" value="Probable glycine dehydrogenase (decarboxylating) subunit 2"/>
    <property type="match status" value="1"/>
</dbReference>
<evidence type="ECO:0000256" key="3">
    <source>
        <dbReference type="ARBA" id="ARBA00023002"/>
    </source>
</evidence>
<evidence type="ECO:0000259" key="6">
    <source>
        <dbReference type="Pfam" id="PF21478"/>
    </source>
</evidence>
<evidence type="ECO:0000256" key="4">
    <source>
        <dbReference type="ARBA" id="ARBA00049026"/>
    </source>
</evidence>
<dbReference type="InterPro" id="IPR015424">
    <property type="entry name" value="PyrdxlP-dep_Trfase"/>
</dbReference>
<evidence type="ECO:0000256" key="5">
    <source>
        <dbReference type="HAMAP-Rule" id="MF_00713"/>
    </source>
</evidence>
<dbReference type="Gene3D" id="6.20.440.10">
    <property type="match status" value="1"/>
</dbReference>
<keyword evidence="2 5" id="KW-0663">Pyridoxal phosphate</keyword>
<dbReference type="PANTHER" id="PTHR11773">
    <property type="entry name" value="GLYCINE DEHYDROGENASE, DECARBOXYLATING"/>
    <property type="match status" value="1"/>
</dbReference>
<dbReference type="RefSeq" id="WP_262396148.1">
    <property type="nucleotide sequence ID" value="NZ_JACRTD010000011.1"/>
</dbReference>
<dbReference type="AlphaFoldDB" id="A0A926EMX3"/>
<evidence type="ECO:0000256" key="1">
    <source>
        <dbReference type="ARBA" id="ARBA00003788"/>
    </source>
</evidence>
<organism evidence="7 8">
    <name type="scientific">Youxingia wuxianensis</name>
    <dbReference type="NCBI Taxonomy" id="2763678"/>
    <lineage>
        <taxon>Bacteria</taxon>
        <taxon>Bacillati</taxon>
        <taxon>Bacillota</taxon>
        <taxon>Clostridia</taxon>
        <taxon>Eubacteriales</taxon>
        <taxon>Oscillospiraceae</taxon>
        <taxon>Youxingia</taxon>
    </lineage>
</organism>